<dbReference type="PANTHER" id="PTHR12570:SF65">
    <property type="entry name" value="MAGNESIUM TRANSPORTER NIPA9-RELATED"/>
    <property type="match status" value="1"/>
</dbReference>
<feature type="transmembrane region" description="Helical" evidence="5">
    <location>
        <begin position="155"/>
        <end position="176"/>
    </location>
</feature>
<keyword evidence="4 5" id="KW-0472">Membrane</keyword>
<name>A0AB34J4I7_PRYPA</name>
<reference evidence="6 7" key="1">
    <citation type="journal article" date="2024" name="Science">
        <title>Giant polyketide synthase enzymes in the biosynthesis of giant marine polyether toxins.</title>
        <authorList>
            <person name="Fallon T.R."/>
            <person name="Shende V.V."/>
            <person name="Wierzbicki I.H."/>
            <person name="Pendleton A.L."/>
            <person name="Watervoot N.F."/>
            <person name="Auber R.P."/>
            <person name="Gonzalez D.J."/>
            <person name="Wisecaver J.H."/>
            <person name="Moore B.S."/>
        </authorList>
    </citation>
    <scope>NUCLEOTIDE SEQUENCE [LARGE SCALE GENOMIC DNA]</scope>
    <source>
        <strain evidence="6 7">12B1</strain>
    </source>
</reference>
<keyword evidence="7" id="KW-1185">Reference proteome</keyword>
<comment type="caution">
    <text evidence="6">The sequence shown here is derived from an EMBL/GenBank/DDBJ whole genome shotgun (WGS) entry which is preliminary data.</text>
</comment>
<evidence type="ECO:0000313" key="6">
    <source>
        <dbReference type="EMBL" id="KAL1514568.1"/>
    </source>
</evidence>
<evidence type="ECO:0008006" key="8">
    <source>
        <dbReference type="Google" id="ProtNLM"/>
    </source>
</evidence>
<dbReference type="Proteomes" id="UP001515480">
    <property type="component" value="Unassembled WGS sequence"/>
</dbReference>
<evidence type="ECO:0000256" key="2">
    <source>
        <dbReference type="ARBA" id="ARBA00022692"/>
    </source>
</evidence>
<feature type="transmembrane region" description="Helical" evidence="5">
    <location>
        <begin position="293"/>
        <end position="313"/>
    </location>
</feature>
<evidence type="ECO:0000256" key="3">
    <source>
        <dbReference type="ARBA" id="ARBA00022989"/>
    </source>
</evidence>
<dbReference type="AlphaFoldDB" id="A0AB34J4I7"/>
<organism evidence="6 7">
    <name type="scientific">Prymnesium parvum</name>
    <name type="common">Toxic golden alga</name>
    <dbReference type="NCBI Taxonomy" id="97485"/>
    <lineage>
        <taxon>Eukaryota</taxon>
        <taxon>Haptista</taxon>
        <taxon>Haptophyta</taxon>
        <taxon>Prymnesiophyceae</taxon>
        <taxon>Prymnesiales</taxon>
        <taxon>Prymnesiaceae</taxon>
        <taxon>Prymnesium</taxon>
    </lineage>
</organism>
<dbReference type="GO" id="GO:0016020">
    <property type="term" value="C:membrane"/>
    <property type="evidence" value="ECO:0007669"/>
    <property type="project" value="UniProtKB-SubCell"/>
</dbReference>
<dbReference type="InterPro" id="IPR008521">
    <property type="entry name" value="Mg_trans_NIPA"/>
</dbReference>
<evidence type="ECO:0000313" key="7">
    <source>
        <dbReference type="Proteomes" id="UP001515480"/>
    </source>
</evidence>
<feature type="transmembrane region" description="Helical" evidence="5">
    <location>
        <begin position="325"/>
        <end position="343"/>
    </location>
</feature>
<feature type="transmembrane region" description="Helical" evidence="5">
    <location>
        <begin position="28"/>
        <end position="50"/>
    </location>
</feature>
<feature type="transmembrane region" description="Helical" evidence="5">
    <location>
        <begin position="261"/>
        <end position="281"/>
    </location>
</feature>
<protein>
    <recommendedName>
        <fullName evidence="8">Magnesium transporter</fullName>
    </recommendedName>
</protein>
<keyword evidence="3 5" id="KW-1133">Transmembrane helix</keyword>
<sequence>MVSSGGALPPSAPPFRPPSPPSSYEFDITLLFGVLLALVAASGIGMAMVIQRHGLIHGNCRTWFMGLVLYGISNGLQAASLTVGPLFLLGGVFTLLLVFNLVFARIILREEATIFKLSGAVVMIGGVAMSVNAAPDAQTEFSGQEIDARASSFKGAFWLIFLTLMLFASIAAMVMFERQYPAALSVSPAEAGHHSPRTPRLPVVDSHSPSPYLPSRRLNNCMAVVYPVSLGLDEGWAQLSLRTWLVMVTNSSENNATVDHWAFYTFSFIWVISSLATVPYMRVVFRRYETTMALPIEYGTVFMANIGSGLLFFDETKKMADWQLANVLVSTVIVLGGMVIGQLDRCRAKREPARPTRTCNAPRNDLTC</sequence>
<evidence type="ECO:0000256" key="1">
    <source>
        <dbReference type="ARBA" id="ARBA00004141"/>
    </source>
</evidence>
<evidence type="ECO:0000256" key="5">
    <source>
        <dbReference type="SAM" id="Phobius"/>
    </source>
</evidence>
<feature type="transmembrane region" description="Helical" evidence="5">
    <location>
        <begin position="86"/>
        <end position="108"/>
    </location>
</feature>
<accession>A0AB34J4I7</accession>
<proteinExistence type="predicted"/>
<evidence type="ECO:0000256" key="4">
    <source>
        <dbReference type="ARBA" id="ARBA00023136"/>
    </source>
</evidence>
<dbReference type="PANTHER" id="PTHR12570">
    <property type="match status" value="1"/>
</dbReference>
<keyword evidence="2 5" id="KW-0812">Transmembrane</keyword>
<dbReference type="GO" id="GO:0015095">
    <property type="term" value="F:magnesium ion transmembrane transporter activity"/>
    <property type="evidence" value="ECO:0007669"/>
    <property type="project" value="InterPro"/>
</dbReference>
<comment type="subcellular location">
    <subcellularLocation>
        <location evidence="1">Membrane</location>
        <topology evidence="1">Multi-pass membrane protein</topology>
    </subcellularLocation>
</comment>
<feature type="transmembrane region" description="Helical" evidence="5">
    <location>
        <begin position="62"/>
        <end position="80"/>
    </location>
</feature>
<gene>
    <name evidence="6" type="ORF">AB1Y20_003662</name>
</gene>
<dbReference type="EMBL" id="JBGBPQ010000012">
    <property type="protein sequence ID" value="KAL1514568.1"/>
    <property type="molecule type" value="Genomic_DNA"/>
</dbReference>